<feature type="non-terminal residue" evidence="7">
    <location>
        <position position="207"/>
    </location>
</feature>
<keyword evidence="6" id="KW-0472">Membrane</keyword>
<evidence type="ECO:0000256" key="2">
    <source>
        <dbReference type="ARBA" id="ARBA00023170"/>
    </source>
</evidence>
<evidence type="ECO:0000256" key="3">
    <source>
        <dbReference type="ARBA" id="ARBA00023180"/>
    </source>
</evidence>
<feature type="region of interest" description="Disordered" evidence="5">
    <location>
        <begin position="180"/>
        <end position="207"/>
    </location>
</feature>
<keyword evidence="6" id="KW-0812">Transmembrane</keyword>
<keyword evidence="2" id="KW-0675">Receptor</keyword>
<gene>
    <name evidence="7" type="ORF">g.45111</name>
</gene>
<evidence type="ECO:0000313" key="7">
    <source>
        <dbReference type="EMBL" id="JAS07158.1"/>
    </source>
</evidence>
<evidence type="ECO:0008006" key="8">
    <source>
        <dbReference type="Google" id="ProtNLM"/>
    </source>
</evidence>
<name>A0A1B6C0Y4_9HEMI</name>
<dbReference type="InterPro" id="IPR002455">
    <property type="entry name" value="GPCR3_GABA-B"/>
</dbReference>
<keyword evidence="3" id="KW-0325">Glycoprotein</keyword>
<dbReference type="GO" id="GO:0038039">
    <property type="term" value="C:G protein-coupled receptor heterodimeric complex"/>
    <property type="evidence" value="ECO:0007669"/>
    <property type="project" value="TreeGrafter"/>
</dbReference>
<dbReference type="GO" id="GO:0004965">
    <property type="term" value="F:G protein-coupled GABA receptor activity"/>
    <property type="evidence" value="ECO:0007669"/>
    <property type="project" value="InterPro"/>
</dbReference>
<reference evidence="7" key="1">
    <citation type="submission" date="2015-12" db="EMBL/GenBank/DDBJ databases">
        <title>De novo transcriptome assembly of four potential Pierce s Disease insect vectors from Arizona vineyards.</title>
        <authorList>
            <person name="Tassone E.E."/>
        </authorList>
    </citation>
    <scope>NUCLEOTIDE SEQUENCE</scope>
</reference>
<feature type="compositionally biased region" description="Basic and acidic residues" evidence="5">
    <location>
        <begin position="198"/>
        <end position="207"/>
    </location>
</feature>
<keyword evidence="4" id="KW-0807">Transducer</keyword>
<sequence>SVYNVVLMCIMGAAISFVLSDNQDASFIIISIFILFCTTATLCLVFVPKLVELKRNPQGSIDKRIRATLRPMSKTRRDSSELEERLRDAKTFNQRCRKLLMEKDAELQTLISRLGEDKVPPTHHLEVIQLKREPTETTDVTSLCSLISSQDGEYVNLVDTPSQKKKMTFGNKIPAIAVEESLPPTPATGLSVISESNSTRERLPSPP</sequence>
<dbReference type="PANTHER" id="PTHR10519:SF74">
    <property type="entry name" value="GAMMA-AMINOBUTYRIC ACID TYPE B RECEPTOR SUBUNIT 2"/>
    <property type="match status" value="1"/>
</dbReference>
<evidence type="ECO:0000256" key="6">
    <source>
        <dbReference type="SAM" id="Phobius"/>
    </source>
</evidence>
<accession>A0A1B6C0Y4</accession>
<protein>
    <recommendedName>
        <fullName evidence="8">G-protein coupled receptors family 3 profile domain-containing protein</fullName>
    </recommendedName>
</protein>
<proteinExistence type="predicted"/>
<feature type="non-terminal residue" evidence="7">
    <location>
        <position position="1"/>
    </location>
</feature>
<feature type="transmembrane region" description="Helical" evidence="6">
    <location>
        <begin position="25"/>
        <end position="47"/>
    </location>
</feature>
<evidence type="ECO:0000256" key="1">
    <source>
        <dbReference type="ARBA" id="ARBA00023040"/>
    </source>
</evidence>
<evidence type="ECO:0000256" key="4">
    <source>
        <dbReference type="ARBA" id="ARBA00023224"/>
    </source>
</evidence>
<evidence type="ECO:0000256" key="5">
    <source>
        <dbReference type="SAM" id="MobiDB-lite"/>
    </source>
</evidence>
<dbReference type="AlphaFoldDB" id="A0A1B6C0Y4"/>
<keyword evidence="6" id="KW-1133">Transmembrane helix</keyword>
<dbReference type="GO" id="GO:0007214">
    <property type="term" value="P:gamma-aminobutyric acid signaling pathway"/>
    <property type="evidence" value="ECO:0007669"/>
    <property type="project" value="TreeGrafter"/>
</dbReference>
<dbReference type="PANTHER" id="PTHR10519">
    <property type="entry name" value="GABA-B RECEPTOR"/>
    <property type="match status" value="1"/>
</dbReference>
<organism evidence="7">
    <name type="scientific">Clastoptera arizonana</name>
    <name type="common">Arizona spittle bug</name>
    <dbReference type="NCBI Taxonomy" id="38151"/>
    <lineage>
        <taxon>Eukaryota</taxon>
        <taxon>Metazoa</taxon>
        <taxon>Ecdysozoa</taxon>
        <taxon>Arthropoda</taxon>
        <taxon>Hexapoda</taxon>
        <taxon>Insecta</taxon>
        <taxon>Pterygota</taxon>
        <taxon>Neoptera</taxon>
        <taxon>Paraneoptera</taxon>
        <taxon>Hemiptera</taxon>
        <taxon>Auchenorrhyncha</taxon>
        <taxon>Cercopoidea</taxon>
        <taxon>Clastopteridae</taxon>
        <taxon>Clastoptera</taxon>
    </lineage>
</organism>
<keyword evidence="1" id="KW-0297">G-protein coupled receptor</keyword>
<dbReference type="EMBL" id="GEDC01030140">
    <property type="protein sequence ID" value="JAS07158.1"/>
    <property type="molecule type" value="Transcribed_RNA"/>
</dbReference>